<comment type="similarity">
    <text evidence="2">Belongs to the SAS10 family.</text>
</comment>
<dbReference type="PANTHER" id="PTHR13237">
    <property type="entry name" value="SOMETHING ABOUT SILENCING PROTEIN 10-RELATED"/>
    <property type="match status" value="1"/>
</dbReference>
<keyword evidence="7" id="KW-1185">Reference proteome</keyword>
<dbReference type="Proteomes" id="UP000774326">
    <property type="component" value="Unassembled WGS sequence"/>
</dbReference>
<gene>
    <name evidence="6" type="ORF">WICPIJ_009005</name>
</gene>
<dbReference type="OrthoDB" id="1924577at2759"/>
<feature type="compositionally biased region" description="Acidic residues" evidence="4">
    <location>
        <begin position="292"/>
        <end position="327"/>
    </location>
</feature>
<feature type="compositionally biased region" description="Basic and acidic residues" evidence="4">
    <location>
        <begin position="420"/>
        <end position="433"/>
    </location>
</feature>
<evidence type="ECO:0000256" key="3">
    <source>
        <dbReference type="ARBA" id="ARBA00023242"/>
    </source>
</evidence>
<protein>
    <recommendedName>
        <fullName evidence="5">Sas10 C-terminal domain-containing protein</fullName>
    </recommendedName>
</protein>
<reference evidence="6" key="1">
    <citation type="journal article" date="2021" name="Open Biol.">
        <title>Shared evolutionary footprints suggest mitochondrial oxidative damage underlies multiple complex I losses in fungi.</title>
        <authorList>
            <person name="Schikora-Tamarit M.A."/>
            <person name="Marcet-Houben M."/>
            <person name="Nosek J."/>
            <person name="Gabaldon T."/>
        </authorList>
    </citation>
    <scope>NUCLEOTIDE SEQUENCE</scope>
    <source>
        <strain evidence="6">CBS2887</strain>
    </source>
</reference>
<feature type="compositionally biased region" description="Acidic residues" evidence="4">
    <location>
        <begin position="335"/>
        <end position="364"/>
    </location>
</feature>
<evidence type="ECO:0000256" key="1">
    <source>
        <dbReference type="ARBA" id="ARBA00004123"/>
    </source>
</evidence>
<feature type="compositionally biased region" description="Basic and acidic residues" evidence="4">
    <location>
        <begin position="448"/>
        <end position="468"/>
    </location>
</feature>
<feature type="region of interest" description="Disordered" evidence="4">
    <location>
        <begin position="1"/>
        <end position="135"/>
    </location>
</feature>
<evidence type="ECO:0000259" key="5">
    <source>
        <dbReference type="Pfam" id="PF09368"/>
    </source>
</evidence>
<sequence length="679" mass="77286">MARKSRGPSRNTTHEDYGLDEVDQFHANREKILLEEAQPQQKTFKPRKGAKRYDSDAEDDAVMNIEDGDESSEDEEEEEEEEDEEDVDNEFFGKKDEEGLEENEEEGGWGGRRDYYGADDLSEDEESAKQIEEEALRQQKLHLQELNMDDYVDEEMEAEWTKSAKEHDYGVIQESAKGKKDTTASVLDLQGLQSMDDKSRTKLINAAHPEFVPLSKELSKLNPILEDLKTKKSQNEIALVKFQALSAYISSIASYFALFLAQVREDEPFSMKENSVMEYILSTKEVWRQAAELEDDDEDMEDDVDEEEDQEDGTLLEEGDISDEEAFDSASETAAELEDDVDEEEDQEDGTLLEEGDISDEEAFDSASETVNNASLYSDEEAEGMDSQDSESEDSDLDIDISKPRFITKAKPAQTGDDFTEGKMHEVDASDKQTRKKTLRFYTSKIDQQSRKTGGDEKYTGDNDIPYKERLFERQQRLIEEARKRGLEDKHGVALGEGGDSDDDDESQATKAKQINDGFSKDYYDTVKKSRDDTKANRKEAHNTAKRAAREGKLYEMTEGLDADGKRAVNYQIMKNKGLTPHRRKELRNSRVKKRMKYEKAKKVLNSTKAVYKAPKGAYEGETTGPDQRDEHLMVSGELVQVDRWGGGWDAAIDNSGGLQINSWSVFDQLKFNIWELTL</sequence>
<feature type="region of interest" description="Disordered" evidence="4">
    <location>
        <begin position="482"/>
        <end position="550"/>
    </location>
</feature>
<keyword evidence="3" id="KW-0539">Nucleus</keyword>
<evidence type="ECO:0000256" key="2">
    <source>
        <dbReference type="ARBA" id="ARBA00010979"/>
    </source>
</evidence>
<feature type="compositionally biased region" description="Basic and acidic residues" evidence="4">
    <location>
        <begin position="12"/>
        <end position="34"/>
    </location>
</feature>
<dbReference type="PANTHER" id="PTHR13237:SF8">
    <property type="entry name" value="SOMETHING ABOUT SILENCING PROTEIN 10"/>
    <property type="match status" value="1"/>
</dbReference>
<proteinExistence type="inferred from homology"/>
<feature type="compositionally biased region" description="Basic and acidic residues" evidence="4">
    <location>
        <begin position="519"/>
        <end position="550"/>
    </location>
</feature>
<feature type="compositionally biased region" description="Acidic residues" evidence="4">
    <location>
        <begin position="56"/>
        <end position="89"/>
    </location>
</feature>
<feature type="compositionally biased region" description="Basic and acidic residues" evidence="4">
    <location>
        <begin position="482"/>
        <end position="492"/>
    </location>
</feature>
<evidence type="ECO:0000313" key="7">
    <source>
        <dbReference type="Proteomes" id="UP000774326"/>
    </source>
</evidence>
<comment type="caution">
    <text evidence="6">The sequence shown here is derived from an EMBL/GenBank/DDBJ whole genome shotgun (WGS) entry which is preliminary data.</text>
</comment>
<reference evidence="6" key="2">
    <citation type="submission" date="2021-01" db="EMBL/GenBank/DDBJ databases">
        <authorList>
            <person name="Schikora-Tamarit M.A."/>
        </authorList>
    </citation>
    <scope>NUCLEOTIDE SEQUENCE</scope>
    <source>
        <strain evidence="6">CBS2887</strain>
    </source>
</reference>
<name>A0A9P8PTD0_WICPI</name>
<feature type="domain" description="Sas10 C-terminal" evidence="5">
    <location>
        <begin position="564"/>
        <end position="625"/>
    </location>
</feature>
<dbReference type="GO" id="GO:0032040">
    <property type="term" value="C:small-subunit processome"/>
    <property type="evidence" value="ECO:0007669"/>
    <property type="project" value="TreeGrafter"/>
</dbReference>
<organism evidence="6 7">
    <name type="scientific">Wickerhamomyces pijperi</name>
    <name type="common">Yeast</name>
    <name type="synonym">Pichia pijperi</name>
    <dbReference type="NCBI Taxonomy" id="599730"/>
    <lineage>
        <taxon>Eukaryota</taxon>
        <taxon>Fungi</taxon>
        <taxon>Dikarya</taxon>
        <taxon>Ascomycota</taxon>
        <taxon>Saccharomycotina</taxon>
        <taxon>Saccharomycetes</taxon>
        <taxon>Phaffomycetales</taxon>
        <taxon>Wickerhamomycetaceae</taxon>
        <taxon>Wickerhamomyces</taxon>
    </lineage>
</organism>
<evidence type="ECO:0000256" key="4">
    <source>
        <dbReference type="SAM" id="MobiDB-lite"/>
    </source>
</evidence>
<feature type="region of interest" description="Disordered" evidence="4">
    <location>
        <begin position="291"/>
        <end position="468"/>
    </location>
</feature>
<feature type="compositionally biased region" description="Acidic residues" evidence="4">
    <location>
        <begin position="98"/>
        <end position="107"/>
    </location>
</feature>
<dbReference type="AlphaFoldDB" id="A0A9P8PTD0"/>
<dbReference type="InterPro" id="IPR018972">
    <property type="entry name" value="Sas10_C_dom"/>
</dbReference>
<feature type="compositionally biased region" description="Acidic residues" evidence="4">
    <location>
        <begin position="378"/>
        <end position="399"/>
    </location>
</feature>
<comment type="subcellular location">
    <subcellularLocation>
        <location evidence="1">Nucleus</location>
    </subcellularLocation>
</comment>
<accession>A0A9P8PTD0</accession>
<feature type="compositionally biased region" description="Polar residues" evidence="4">
    <location>
        <begin position="367"/>
        <end position="376"/>
    </location>
</feature>
<evidence type="ECO:0000313" key="6">
    <source>
        <dbReference type="EMBL" id="KAH3677290.1"/>
    </source>
</evidence>
<dbReference type="Pfam" id="PF09368">
    <property type="entry name" value="Sas10"/>
    <property type="match status" value="1"/>
</dbReference>
<dbReference type="EMBL" id="JAEUBG010005169">
    <property type="protein sequence ID" value="KAH3677290.1"/>
    <property type="molecule type" value="Genomic_DNA"/>
</dbReference>
<dbReference type="GO" id="GO:0000462">
    <property type="term" value="P:maturation of SSU-rRNA from tricistronic rRNA transcript (SSU-rRNA, 5.8S rRNA, LSU-rRNA)"/>
    <property type="evidence" value="ECO:0007669"/>
    <property type="project" value="TreeGrafter"/>
</dbReference>